<dbReference type="PATRIC" id="fig|989403.3.peg.1284"/>
<dbReference type="PROSITE" id="PS50893">
    <property type="entry name" value="ABC_TRANSPORTER_2"/>
    <property type="match status" value="2"/>
</dbReference>
<dbReference type="GO" id="GO:0016887">
    <property type="term" value="F:ATP hydrolysis activity"/>
    <property type="evidence" value="ECO:0007669"/>
    <property type="project" value="InterPro"/>
</dbReference>
<keyword evidence="8" id="KW-1185">Reference proteome</keyword>
<dbReference type="InterPro" id="IPR013563">
    <property type="entry name" value="Oligopep_ABC_C"/>
</dbReference>
<dbReference type="FunFam" id="3.40.50.300:FF:000016">
    <property type="entry name" value="Oligopeptide ABC transporter ATP-binding component"/>
    <property type="match status" value="2"/>
</dbReference>
<dbReference type="CDD" id="cd03257">
    <property type="entry name" value="ABC_NikE_OppD_transporters"/>
    <property type="match status" value="2"/>
</dbReference>
<dbReference type="InterPro" id="IPR003593">
    <property type="entry name" value="AAA+_ATPase"/>
</dbReference>
<protein>
    <submittedName>
        <fullName evidence="7">Glutathione import ATP-binding protein GsiA</fullName>
        <ecNumber evidence="7">3.6.3.-</ecNumber>
    </submittedName>
</protein>
<dbReference type="InterPro" id="IPR050319">
    <property type="entry name" value="ABC_transp_ATP-bind"/>
</dbReference>
<dbReference type="NCBIfam" id="NF008453">
    <property type="entry name" value="PRK11308.1"/>
    <property type="match status" value="2"/>
</dbReference>
<dbReference type="Proteomes" id="UP000076577">
    <property type="component" value="Unassembled WGS sequence"/>
</dbReference>
<dbReference type="InterPro" id="IPR027417">
    <property type="entry name" value="P-loop_NTPase"/>
</dbReference>
<evidence type="ECO:0000256" key="5">
    <source>
        <dbReference type="ARBA" id="ARBA00022840"/>
    </source>
</evidence>
<keyword evidence="3" id="KW-0813">Transport</keyword>
<evidence type="ECO:0000259" key="6">
    <source>
        <dbReference type="PROSITE" id="PS50893"/>
    </source>
</evidence>
<feature type="domain" description="ABC transporter" evidence="6">
    <location>
        <begin position="6"/>
        <end position="254"/>
    </location>
</feature>
<dbReference type="GO" id="GO:0015833">
    <property type="term" value="P:peptide transport"/>
    <property type="evidence" value="ECO:0007669"/>
    <property type="project" value="InterPro"/>
</dbReference>
<dbReference type="Pfam" id="PF08352">
    <property type="entry name" value="oligo_HPY"/>
    <property type="match status" value="2"/>
</dbReference>
<name>A0A166A819_9HYPH</name>
<dbReference type="STRING" id="989403.SAMN05421798_107179"/>
<proteinExistence type="inferred from homology"/>
<dbReference type="NCBIfam" id="NF007739">
    <property type="entry name" value="PRK10419.1"/>
    <property type="match status" value="2"/>
</dbReference>
<comment type="subcellular location">
    <subcellularLocation>
        <location evidence="1">Cell inner membrane</location>
        <topology evidence="1">Peripheral membrane protein</topology>
    </subcellularLocation>
</comment>
<evidence type="ECO:0000256" key="4">
    <source>
        <dbReference type="ARBA" id="ARBA00022741"/>
    </source>
</evidence>
<dbReference type="OrthoDB" id="9802264at2"/>
<evidence type="ECO:0000256" key="1">
    <source>
        <dbReference type="ARBA" id="ARBA00004417"/>
    </source>
</evidence>
<dbReference type="PANTHER" id="PTHR43776:SF7">
    <property type="entry name" value="D,D-DIPEPTIDE TRANSPORT ATP-BINDING PROTEIN DDPF-RELATED"/>
    <property type="match status" value="1"/>
</dbReference>
<sequence length="575" mass="63591">MSILDIRGLTVEFPSRKENFVASRNVNLSVDPGKILGVVGESGAGKSTVGNATIGLLEHPGRIAHGEIHLAGQRIDNLTPEKYRELRGKRIGMIFQDPLTSLDPLQTIEFQLMETIRLHLPLSKQEAKARAIELLDQVGIPNPAERIGQYPHQFSGGMRQRVVIALALCADPEVIIADEPTTALDVSIQAQILDLMKKLCSEKNVAMLVITHDMGVIADLTDHVAVMYRGDLVEYGESKQVLGAPKHPYTQSLIAAVPRPDVKVHRFPQVDYIEGSAKPFKQIDISTHWLGKARDYKAVNGPLLSVKDITMKFLTKDAWRSKNREYFTALDKVGFDIHAGETFGLVGESGSGKSTVARVITGLYHPAGGTAHFAGQELTSLTDKKQVLAMRRQMQMIFQDPFSSLNSRMRVRDIVAEPIKFHKLASSNSQVSQIVDDLLEHVGLGVAAAAKFPHEFSGGQRQRISIARALATRPRFLVCDEPTSALDVSIQAQILNLLKDLQDELGLTMLFISHDLAVIRQMCNRIGVMRHGQLLEVSETEELFDKPKHPYTAELLSLMPSMDGLSRQNLEKQFA</sequence>
<dbReference type="InterPro" id="IPR017871">
    <property type="entry name" value="ABC_transporter-like_CS"/>
</dbReference>
<evidence type="ECO:0000313" key="8">
    <source>
        <dbReference type="Proteomes" id="UP000076577"/>
    </source>
</evidence>
<keyword evidence="4" id="KW-0547">Nucleotide-binding</keyword>
<dbReference type="AlphaFoldDB" id="A0A166A819"/>
<dbReference type="GO" id="GO:0005886">
    <property type="term" value="C:plasma membrane"/>
    <property type="evidence" value="ECO:0007669"/>
    <property type="project" value="UniProtKB-SubCell"/>
</dbReference>
<dbReference type="EC" id="3.6.3.-" evidence="7"/>
<dbReference type="RefSeq" id="WP_068003781.1">
    <property type="nucleotide sequence ID" value="NZ_FOFM01000007.1"/>
</dbReference>
<dbReference type="PANTHER" id="PTHR43776">
    <property type="entry name" value="TRANSPORT ATP-BINDING PROTEIN"/>
    <property type="match status" value="1"/>
</dbReference>
<organism evidence="7 8">
    <name type="scientific">Pseudovibrio axinellae</name>
    <dbReference type="NCBI Taxonomy" id="989403"/>
    <lineage>
        <taxon>Bacteria</taxon>
        <taxon>Pseudomonadati</taxon>
        <taxon>Pseudomonadota</taxon>
        <taxon>Alphaproteobacteria</taxon>
        <taxon>Hyphomicrobiales</taxon>
        <taxon>Stappiaceae</taxon>
        <taxon>Pseudovibrio</taxon>
    </lineage>
</organism>
<dbReference type="PROSITE" id="PS00211">
    <property type="entry name" value="ABC_TRANSPORTER_1"/>
    <property type="match status" value="2"/>
</dbReference>
<evidence type="ECO:0000256" key="2">
    <source>
        <dbReference type="ARBA" id="ARBA00005417"/>
    </source>
</evidence>
<comment type="similarity">
    <text evidence="2">Belongs to the ABC transporter superfamily.</text>
</comment>
<evidence type="ECO:0000256" key="3">
    <source>
        <dbReference type="ARBA" id="ARBA00022448"/>
    </source>
</evidence>
<gene>
    <name evidence="7" type="primary">gsiA_3</name>
    <name evidence="7" type="ORF">PsAD2_01198</name>
</gene>
<dbReference type="SMART" id="SM00382">
    <property type="entry name" value="AAA"/>
    <property type="match status" value="2"/>
</dbReference>
<dbReference type="Pfam" id="PF00005">
    <property type="entry name" value="ABC_tran"/>
    <property type="match status" value="2"/>
</dbReference>
<dbReference type="SUPFAM" id="SSF52540">
    <property type="entry name" value="P-loop containing nucleoside triphosphate hydrolases"/>
    <property type="match status" value="2"/>
</dbReference>
<dbReference type="InterPro" id="IPR003439">
    <property type="entry name" value="ABC_transporter-like_ATP-bd"/>
</dbReference>
<accession>A0A166A819</accession>
<keyword evidence="5 7" id="KW-0067">ATP-binding</keyword>
<dbReference type="GO" id="GO:0005524">
    <property type="term" value="F:ATP binding"/>
    <property type="evidence" value="ECO:0007669"/>
    <property type="project" value="UniProtKB-KW"/>
</dbReference>
<comment type="caution">
    <text evidence="7">The sequence shown here is derived from an EMBL/GenBank/DDBJ whole genome shotgun (WGS) entry which is preliminary data.</text>
</comment>
<feature type="domain" description="ABC transporter" evidence="6">
    <location>
        <begin position="313"/>
        <end position="556"/>
    </location>
</feature>
<dbReference type="GO" id="GO:0055085">
    <property type="term" value="P:transmembrane transport"/>
    <property type="evidence" value="ECO:0007669"/>
    <property type="project" value="UniProtKB-ARBA"/>
</dbReference>
<dbReference type="EMBL" id="LMCB01000006">
    <property type="protein sequence ID" value="KZL20710.1"/>
    <property type="molecule type" value="Genomic_DNA"/>
</dbReference>
<reference evidence="7 8" key="1">
    <citation type="journal article" date="2016" name="Front. Microbiol.">
        <title>Comparative Genomic Analysis Reveals a Diverse Repertoire of Genes Involved in Prokaryote-Eukaryote Interactions within the Pseudovibrio Genus.</title>
        <authorList>
            <person name="Romano S."/>
            <person name="Fernandez-Guerra A."/>
            <person name="Reen F.J."/>
            <person name="Glockner F.O."/>
            <person name="Crowley S.P."/>
            <person name="O'Sullivan O."/>
            <person name="Cotter P.D."/>
            <person name="Adams C."/>
            <person name="Dobson A.D."/>
            <person name="O'Gara F."/>
        </authorList>
    </citation>
    <scope>NUCLEOTIDE SEQUENCE [LARGE SCALE GENOMIC DNA]</scope>
    <source>
        <strain evidence="7 8">Ad2</strain>
    </source>
</reference>
<dbReference type="Gene3D" id="3.40.50.300">
    <property type="entry name" value="P-loop containing nucleotide triphosphate hydrolases"/>
    <property type="match status" value="2"/>
</dbReference>
<evidence type="ECO:0000313" key="7">
    <source>
        <dbReference type="EMBL" id="KZL20710.1"/>
    </source>
</evidence>
<keyword evidence="7" id="KW-0378">Hydrolase</keyword>